<organism evidence="3 4">
    <name type="scientific">Uliginosibacterium paludis</name>
    <dbReference type="NCBI Taxonomy" id="1615952"/>
    <lineage>
        <taxon>Bacteria</taxon>
        <taxon>Pseudomonadati</taxon>
        <taxon>Pseudomonadota</taxon>
        <taxon>Betaproteobacteria</taxon>
        <taxon>Rhodocyclales</taxon>
        <taxon>Zoogloeaceae</taxon>
        <taxon>Uliginosibacterium</taxon>
    </lineage>
</organism>
<dbReference type="SUPFAM" id="SSF50156">
    <property type="entry name" value="PDZ domain-like"/>
    <property type="match status" value="1"/>
</dbReference>
<evidence type="ECO:0000259" key="2">
    <source>
        <dbReference type="Pfam" id="PF13180"/>
    </source>
</evidence>
<feature type="domain" description="PDZ" evidence="2">
    <location>
        <begin position="199"/>
        <end position="264"/>
    </location>
</feature>
<gene>
    <name evidence="3" type="ORF">ABVT11_03640</name>
</gene>
<evidence type="ECO:0000313" key="4">
    <source>
        <dbReference type="Proteomes" id="UP001548590"/>
    </source>
</evidence>
<sequence length="267" mass="28110">MTRCLTAAALVTLGWSTAHLLGSLLGWRASEPALALTAPVAEDSGGSRRVLARWFAAPEAGKPAVAPLSGLELIAVIAGERGVALISGIEAQPVAVQVGKDARPGLRLLEVQRDRAVFDQGGARVELPFPAHASAAALIAGMMPAEAPRAAPPENRQADAAPVSQENASVSRGRLTSIAQTGNLGDWDKGLSNFPSGGIQITSAAEQPLARVLDLKDGDIIRQVNNREIKQLADVSLVYHYFSQAQDVNLQILRDGKPVQINFKITP</sequence>
<dbReference type="RefSeq" id="WP_345923909.1">
    <property type="nucleotide sequence ID" value="NZ_JBDIVF010000001.1"/>
</dbReference>
<dbReference type="InterPro" id="IPR001478">
    <property type="entry name" value="PDZ"/>
</dbReference>
<reference evidence="3 4" key="1">
    <citation type="submission" date="2024-07" db="EMBL/GenBank/DDBJ databases">
        <title>Uliginosibacterium paludis KCTC:42655.</title>
        <authorList>
            <person name="Kim M.K."/>
        </authorList>
    </citation>
    <scope>NUCLEOTIDE SEQUENCE [LARGE SCALE GENOMIC DNA]</scope>
    <source>
        <strain evidence="3 4">KCTC 42655</strain>
    </source>
</reference>
<dbReference type="EMBL" id="JBEWLZ010000002">
    <property type="protein sequence ID" value="MET1488906.1"/>
    <property type="molecule type" value="Genomic_DNA"/>
</dbReference>
<dbReference type="Pfam" id="PF13180">
    <property type="entry name" value="PDZ_2"/>
    <property type="match status" value="1"/>
</dbReference>
<dbReference type="InterPro" id="IPR036034">
    <property type="entry name" value="PDZ_sf"/>
</dbReference>
<keyword evidence="4" id="KW-1185">Reference proteome</keyword>
<feature type="region of interest" description="Disordered" evidence="1">
    <location>
        <begin position="147"/>
        <end position="172"/>
    </location>
</feature>
<protein>
    <submittedName>
        <fullName evidence="3">PDZ domain-containing protein</fullName>
    </submittedName>
</protein>
<evidence type="ECO:0000313" key="3">
    <source>
        <dbReference type="EMBL" id="MET1488906.1"/>
    </source>
</evidence>
<proteinExistence type="predicted"/>
<dbReference type="Proteomes" id="UP001548590">
    <property type="component" value="Unassembled WGS sequence"/>
</dbReference>
<evidence type="ECO:0000256" key="1">
    <source>
        <dbReference type="SAM" id="MobiDB-lite"/>
    </source>
</evidence>
<name>A0ABV2CLX2_9RHOO</name>
<dbReference type="Gene3D" id="2.30.42.10">
    <property type="match status" value="1"/>
</dbReference>
<accession>A0ABV2CLX2</accession>
<comment type="caution">
    <text evidence="3">The sequence shown here is derived from an EMBL/GenBank/DDBJ whole genome shotgun (WGS) entry which is preliminary data.</text>
</comment>